<feature type="transmembrane region" description="Helical" evidence="6">
    <location>
        <begin position="301"/>
        <end position="318"/>
    </location>
</feature>
<keyword evidence="3 6" id="KW-0812">Transmembrane</keyword>
<evidence type="ECO:0000256" key="3">
    <source>
        <dbReference type="ARBA" id="ARBA00022692"/>
    </source>
</evidence>
<dbReference type="AlphaFoldDB" id="A0A8H7B2Y9"/>
<organism evidence="8 9">
    <name type="scientific">Alternaria burnsii</name>
    <dbReference type="NCBI Taxonomy" id="1187904"/>
    <lineage>
        <taxon>Eukaryota</taxon>
        <taxon>Fungi</taxon>
        <taxon>Dikarya</taxon>
        <taxon>Ascomycota</taxon>
        <taxon>Pezizomycotina</taxon>
        <taxon>Dothideomycetes</taxon>
        <taxon>Pleosporomycetidae</taxon>
        <taxon>Pleosporales</taxon>
        <taxon>Pleosporineae</taxon>
        <taxon>Pleosporaceae</taxon>
        <taxon>Alternaria</taxon>
        <taxon>Alternaria sect. Alternaria</taxon>
    </lineage>
</organism>
<reference evidence="8" key="1">
    <citation type="submission" date="2020-01" db="EMBL/GenBank/DDBJ databases">
        <authorList>
            <person name="Feng Z.H.Z."/>
        </authorList>
    </citation>
    <scope>NUCLEOTIDE SEQUENCE</scope>
    <source>
        <strain evidence="8">CBS107.38</strain>
    </source>
</reference>
<feature type="transmembrane region" description="Helical" evidence="6">
    <location>
        <begin position="462"/>
        <end position="483"/>
    </location>
</feature>
<dbReference type="InterPro" id="IPR011701">
    <property type="entry name" value="MFS"/>
</dbReference>
<feature type="transmembrane region" description="Helical" evidence="6">
    <location>
        <begin position="163"/>
        <end position="184"/>
    </location>
</feature>
<evidence type="ECO:0000256" key="6">
    <source>
        <dbReference type="SAM" id="Phobius"/>
    </source>
</evidence>
<proteinExistence type="predicted"/>
<dbReference type="FunFam" id="1.20.1250.20:FF:000034">
    <property type="entry name" value="MFS general substrate transporter"/>
    <property type="match status" value="1"/>
</dbReference>
<dbReference type="PROSITE" id="PS50850">
    <property type="entry name" value="MFS"/>
    <property type="match status" value="1"/>
</dbReference>
<feature type="transmembrane region" description="Helical" evidence="6">
    <location>
        <begin position="338"/>
        <end position="355"/>
    </location>
</feature>
<dbReference type="EMBL" id="JAAABM010000011">
    <property type="protein sequence ID" value="KAF7674013.1"/>
    <property type="molecule type" value="Genomic_DNA"/>
</dbReference>
<keyword evidence="4 6" id="KW-1133">Transmembrane helix</keyword>
<evidence type="ECO:0000256" key="5">
    <source>
        <dbReference type="ARBA" id="ARBA00023136"/>
    </source>
</evidence>
<keyword evidence="2" id="KW-0813">Transport</keyword>
<protein>
    <submittedName>
        <fullName evidence="8">Mfs general substrate transporter</fullName>
    </submittedName>
</protein>
<dbReference type="RefSeq" id="XP_038784327.1">
    <property type="nucleotide sequence ID" value="XM_038932826.1"/>
</dbReference>
<feature type="transmembrane region" description="Helical" evidence="6">
    <location>
        <begin position="196"/>
        <end position="215"/>
    </location>
</feature>
<comment type="caution">
    <text evidence="8">The sequence shown here is derived from an EMBL/GenBank/DDBJ whole genome shotgun (WGS) entry which is preliminary data.</text>
</comment>
<evidence type="ECO:0000256" key="2">
    <source>
        <dbReference type="ARBA" id="ARBA00022448"/>
    </source>
</evidence>
<accession>A0A8H7B2Y9</accession>
<dbReference type="SUPFAM" id="SSF103473">
    <property type="entry name" value="MFS general substrate transporter"/>
    <property type="match status" value="1"/>
</dbReference>
<dbReference type="PANTHER" id="PTHR43791:SF54">
    <property type="entry name" value="MAJOR FACILITATOR SUPERFAMILY (MFS) PROFILE DOMAIN-CONTAINING PROTEIN-RELATED"/>
    <property type="match status" value="1"/>
</dbReference>
<feature type="domain" description="Major facilitator superfamily (MFS) profile" evidence="7">
    <location>
        <begin position="66"/>
        <end position="484"/>
    </location>
</feature>
<evidence type="ECO:0000256" key="4">
    <source>
        <dbReference type="ARBA" id="ARBA00022989"/>
    </source>
</evidence>
<feature type="transmembrane region" description="Helical" evidence="6">
    <location>
        <begin position="132"/>
        <end position="151"/>
    </location>
</feature>
<keyword evidence="5 6" id="KW-0472">Membrane</keyword>
<evidence type="ECO:0000313" key="8">
    <source>
        <dbReference type="EMBL" id="KAF7674013.1"/>
    </source>
</evidence>
<comment type="subcellular location">
    <subcellularLocation>
        <location evidence="1">Membrane</location>
        <topology evidence="1">Multi-pass membrane protein</topology>
    </subcellularLocation>
</comment>
<keyword evidence="9" id="KW-1185">Reference proteome</keyword>
<name>A0A8H7B2Y9_9PLEO</name>
<dbReference type="Pfam" id="PF07690">
    <property type="entry name" value="MFS_1"/>
    <property type="match status" value="1"/>
</dbReference>
<dbReference type="Proteomes" id="UP000596902">
    <property type="component" value="Unassembled WGS sequence"/>
</dbReference>
<dbReference type="InterPro" id="IPR036259">
    <property type="entry name" value="MFS_trans_sf"/>
</dbReference>
<evidence type="ECO:0000259" key="7">
    <source>
        <dbReference type="PROSITE" id="PS50850"/>
    </source>
</evidence>
<dbReference type="InterPro" id="IPR020846">
    <property type="entry name" value="MFS_dom"/>
</dbReference>
<feature type="transmembrane region" description="Helical" evidence="6">
    <location>
        <begin position="362"/>
        <end position="383"/>
    </location>
</feature>
<dbReference type="GeneID" id="62206004"/>
<feature type="transmembrane region" description="Helical" evidence="6">
    <location>
        <begin position="101"/>
        <end position="120"/>
    </location>
</feature>
<dbReference type="GO" id="GO:0016020">
    <property type="term" value="C:membrane"/>
    <property type="evidence" value="ECO:0007669"/>
    <property type="project" value="UniProtKB-SubCell"/>
</dbReference>
<sequence length="521" mass="57977">MSPSMDKSEIQYIDEKAASIESPKPHQIVKIDNFQVLGLAPEDADFYINYSDEQRKRVIHKVDVRLVPMLAVLYLISHIDRANIGNAKIEGMVTDLGLDGVQWNIVLSVFFVPYILLEVPSNILLKKFKRPSYYLGILIVCWGIVMTSMGVVKNFAGLLATRILLGVFEAGFFPGAIYLCSYWYMPKDLATRISYFYCASALSGAFSGLLAAAIAKMDGVGGYEGWRWIFLLEGIVTVALGVSCFFLLIDSPALSGRWLKPDEIRFLELQRFIKDGGRFGEEKQEGFKWSDLKAVLCNWRLYMQAYILLCISACSYGTKFTLPTITKSMGFDNTNAQLMTVPPYVAGALSSIFFAKLSDRFYWRLPFVAIPLSFIFIGYAVVISFDGDLGGNIGPAFFAIILTCMGIYPIQPAGSSWAANNLAPSSRRAIGVAFNICVGNIGGVIGSYMYLESEKPKYYTGFGLSLAFGATGFIVAFLLELSYKWGNTKKARLSEDEIRAKYSDQELLDMGDKSPLFRYTL</sequence>
<dbReference type="GO" id="GO:0022857">
    <property type="term" value="F:transmembrane transporter activity"/>
    <property type="evidence" value="ECO:0007669"/>
    <property type="project" value="InterPro"/>
</dbReference>
<reference evidence="8" key="2">
    <citation type="submission" date="2020-08" db="EMBL/GenBank/DDBJ databases">
        <title>Draft Genome Sequence of Cumin Blight Pathogen Alternaria burnsii.</title>
        <authorList>
            <person name="Feng Z."/>
        </authorList>
    </citation>
    <scope>NUCLEOTIDE SEQUENCE</scope>
    <source>
        <strain evidence="8">CBS107.38</strain>
    </source>
</reference>
<feature type="transmembrane region" description="Helical" evidence="6">
    <location>
        <begin position="429"/>
        <end position="450"/>
    </location>
</feature>
<evidence type="ECO:0000256" key="1">
    <source>
        <dbReference type="ARBA" id="ARBA00004141"/>
    </source>
</evidence>
<feature type="transmembrane region" description="Helical" evidence="6">
    <location>
        <begin position="389"/>
        <end position="408"/>
    </location>
</feature>
<feature type="transmembrane region" description="Helical" evidence="6">
    <location>
        <begin position="227"/>
        <end position="249"/>
    </location>
</feature>
<gene>
    <name evidence="8" type="ORF">GT037_007779</name>
</gene>
<dbReference type="Gene3D" id="1.20.1250.20">
    <property type="entry name" value="MFS general substrate transporter like domains"/>
    <property type="match status" value="2"/>
</dbReference>
<dbReference type="FunFam" id="1.20.1250.20:FF:000364">
    <property type="entry name" value="MFS general substrate transporter"/>
    <property type="match status" value="1"/>
</dbReference>
<dbReference type="PANTHER" id="PTHR43791">
    <property type="entry name" value="PERMEASE-RELATED"/>
    <property type="match status" value="1"/>
</dbReference>
<evidence type="ECO:0000313" key="9">
    <source>
        <dbReference type="Proteomes" id="UP000596902"/>
    </source>
</evidence>